<keyword evidence="3" id="KW-1185">Reference proteome</keyword>
<feature type="compositionally biased region" description="Basic and acidic residues" evidence="1">
    <location>
        <begin position="31"/>
        <end position="46"/>
    </location>
</feature>
<proteinExistence type="predicted"/>
<protein>
    <submittedName>
        <fullName evidence="2">Uncharacterized protein</fullName>
    </submittedName>
</protein>
<dbReference type="EMBL" id="JAHRIO010036834">
    <property type="protein sequence ID" value="MEQ2170232.1"/>
    <property type="molecule type" value="Genomic_DNA"/>
</dbReference>
<accession>A0ABV0NJ34</accession>
<sequence>MPRKKKNGQSPARKPNGPPEGGRPAGYPPPQRHDFHHSSAEKEKILKRMQEMFSHLDPEVIHIVLSECDFKGTKKDTRKLCCPTSWFS</sequence>
<organism evidence="2 3">
    <name type="scientific">Goodea atripinnis</name>
    <dbReference type="NCBI Taxonomy" id="208336"/>
    <lineage>
        <taxon>Eukaryota</taxon>
        <taxon>Metazoa</taxon>
        <taxon>Chordata</taxon>
        <taxon>Craniata</taxon>
        <taxon>Vertebrata</taxon>
        <taxon>Euteleostomi</taxon>
        <taxon>Actinopterygii</taxon>
        <taxon>Neopterygii</taxon>
        <taxon>Teleostei</taxon>
        <taxon>Neoteleostei</taxon>
        <taxon>Acanthomorphata</taxon>
        <taxon>Ovalentaria</taxon>
        <taxon>Atherinomorphae</taxon>
        <taxon>Cyprinodontiformes</taxon>
        <taxon>Goodeidae</taxon>
        <taxon>Goodea</taxon>
    </lineage>
</organism>
<dbReference type="InterPro" id="IPR052772">
    <property type="entry name" value="Endo/PolyKinase_Domain-Protein"/>
</dbReference>
<evidence type="ECO:0000313" key="2">
    <source>
        <dbReference type="EMBL" id="MEQ2170232.1"/>
    </source>
</evidence>
<reference evidence="2 3" key="1">
    <citation type="submission" date="2021-06" db="EMBL/GenBank/DDBJ databases">
        <authorList>
            <person name="Palmer J.M."/>
        </authorList>
    </citation>
    <scope>NUCLEOTIDE SEQUENCE [LARGE SCALE GENOMIC DNA]</scope>
    <source>
        <strain evidence="2 3">GA_2019</strain>
        <tissue evidence="2">Muscle</tissue>
    </source>
</reference>
<dbReference type="Proteomes" id="UP001476798">
    <property type="component" value="Unassembled WGS sequence"/>
</dbReference>
<dbReference type="SUPFAM" id="SSF46934">
    <property type="entry name" value="UBA-like"/>
    <property type="match status" value="1"/>
</dbReference>
<dbReference type="Gene3D" id="1.10.8.10">
    <property type="entry name" value="DNA helicase RuvA subunit, C-terminal domain"/>
    <property type="match status" value="1"/>
</dbReference>
<evidence type="ECO:0000256" key="1">
    <source>
        <dbReference type="SAM" id="MobiDB-lite"/>
    </source>
</evidence>
<gene>
    <name evidence="2" type="ORF">GOODEAATRI_033346</name>
</gene>
<comment type="caution">
    <text evidence="2">The sequence shown here is derived from an EMBL/GenBank/DDBJ whole genome shotgun (WGS) entry which is preliminary data.</text>
</comment>
<dbReference type="InterPro" id="IPR009060">
    <property type="entry name" value="UBA-like_sf"/>
</dbReference>
<dbReference type="PANTHER" id="PTHR46535:SF1">
    <property type="entry name" value="NEDD4-BINDING PROTEIN 2"/>
    <property type="match status" value="1"/>
</dbReference>
<evidence type="ECO:0000313" key="3">
    <source>
        <dbReference type="Proteomes" id="UP001476798"/>
    </source>
</evidence>
<feature type="region of interest" description="Disordered" evidence="1">
    <location>
        <begin position="1"/>
        <end position="46"/>
    </location>
</feature>
<name>A0ABV0NJ34_9TELE</name>
<dbReference type="PANTHER" id="PTHR46535">
    <property type="entry name" value="NEDD4-BINDING PROTEIN 2"/>
    <property type="match status" value="1"/>
</dbReference>